<name>A0A086A9T7_9FLAO</name>
<keyword evidence="2" id="KW-1185">Reference proteome</keyword>
<dbReference type="Proteomes" id="UP000028705">
    <property type="component" value="Unassembled WGS sequence"/>
</dbReference>
<protein>
    <submittedName>
        <fullName evidence="1">Uncharacterized protein</fullName>
    </submittedName>
</protein>
<evidence type="ECO:0000313" key="1">
    <source>
        <dbReference type="EMBL" id="KFF13451.1"/>
    </source>
</evidence>
<reference evidence="1 2" key="1">
    <citation type="submission" date="2014-07" db="EMBL/GenBank/DDBJ databases">
        <title>Genome of Chryseobacterium soli DSM 19298.</title>
        <authorList>
            <person name="Stropko S.J."/>
            <person name="Pipes S.E."/>
            <person name="Newman J."/>
        </authorList>
    </citation>
    <scope>NUCLEOTIDE SEQUENCE [LARGE SCALE GENOMIC DNA]</scope>
    <source>
        <strain evidence="1 2">DSM 19298</strain>
    </source>
</reference>
<sequence length="89" mass="10276">MMSDQDSDYSAKDLKEIFATLPAGKTPNYKLDGQFLTIDNKDIKDYQELWGVNLFAVDIDDFFKKGNLIMTLDDGNGNVIYYRLLQRIE</sequence>
<comment type="caution">
    <text evidence="1">The sequence shown here is derived from an EMBL/GenBank/DDBJ whole genome shotgun (WGS) entry which is preliminary data.</text>
</comment>
<dbReference type="EMBL" id="JPRH01000002">
    <property type="protein sequence ID" value="KFF13451.1"/>
    <property type="molecule type" value="Genomic_DNA"/>
</dbReference>
<accession>A0A086A9T7</accession>
<gene>
    <name evidence="1" type="ORF">IW15_06570</name>
</gene>
<dbReference type="STRING" id="445961.IW15_06570"/>
<evidence type="ECO:0000313" key="2">
    <source>
        <dbReference type="Proteomes" id="UP000028705"/>
    </source>
</evidence>
<organism evidence="1 2">
    <name type="scientific">Chryseobacterium soli</name>
    <dbReference type="NCBI Taxonomy" id="445961"/>
    <lineage>
        <taxon>Bacteria</taxon>
        <taxon>Pseudomonadati</taxon>
        <taxon>Bacteroidota</taxon>
        <taxon>Flavobacteriia</taxon>
        <taxon>Flavobacteriales</taxon>
        <taxon>Weeksellaceae</taxon>
        <taxon>Chryseobacterium group</taxon>
        <taxon>Chryseobacterium</taxon>
    </lineage>
</organism>
<dbReference type="eggNOG" id="ENOG50344HZ">
    <property type="taxonomic scope" value="Bacteria"/>
</dbReference>
<proteinExistence type="predicted"/>
<dbReference type="AlphaFoldDB" id="A0A086A9T7"/>